<dbReference type="Pfam" id="PF02447">
    <property type="entry name" value="GntP_permease"/>
    <property type="match status" value="1"/>
</dbReference>
<protein>
    <submittedName>
        <fullName evidence="2">GntP family permease</fullName>
    </submittedName>
</protein>
<feature type="transmembrane region" description="Helical" evidence="1">
    <location>
        <begin position="405"/>
        <end position="428"/>
    </location>
</feature>
<feature type="transmembrane region" description="Helical" evidence="1">
    <location>
        <begin position="139"/>
        <end position="158"/>
    </location>
</feature>
<keyword evidence="3" id="KW-1185">Reference proteome</keyword>
<evidence type="ECO:0000313" key="3">
    <source>
        <dbReference type="Proteomes" id="UP001500359"/>
    </source>
</evidence>
<feature type="transmembrane region" description="Helical" evidence="1">
    <location>
        <begin position="228"/>
        <end position="248"/>
    </location>
</feature>
<reference evidence="3" key="1">
    <citation type="journal article" date="2019" name="Int. J. Syst. Evol. Microbiol.">
        <title>The Global Catalogue of Microorganisms (GCM) 10K type strain sequencing project: providing services to taxonomists for standard genome sequencing and annotation.</title>
        <authorList>
            <consortium name="The Broad Institute Genomics Platform"/>
            <consortium name="The Broad Institute Genome Sequencing Center for Infectious Disease"/>
            <person name="Wu L."/>
            <person name="Ma J."/>
        </authorList>
    </citation>
    <scope>NUCLEOTIDE SEQUENCE [LARGE SCALE GENOMIC DNA]</scope>
    <source>
        <strain evidence="3">JCM 15896</strain>
    </source>
</reference>
<dbReference type="InterPro" id="IPR003474">
    <property type="entry name" value="Glcn_transporter"/>
</dbReference>
<sequence>MLSLIGLIGGLVLLIILTIRGMNLFIAAPLCALIVAMTSGLPVFVGELNFVETYMQGFAGFVAAWFFMFLLGSLFGKFMEDTGAADAVARAIINKLGKQHAVAAVVIACAILTYGGVSVFVVAFSVYPMALSLFKDADLPRRFIPAALAFGSVTFTMTSAGSPEIQNWIPIKYLGTSPFAGWEVSLVVAIFMASLGFWWIRKMINKALAAGERFEVKDHDPVIPERDYPHPITGLIPLLVVLVLSFTFHESLQQMALIIALGGGVLTLMIINYKYFHDIKTAVSLGTTGALVAIGNTAAVVGFGTIAKSTEAFQQAVLVMTSIPGNELIGAAIAVSVIAGLTGSASGGQAIALPLVGPHYMDQGVDPEQLHRIVSISSGALDSLPHNGYVVTTIRAICHETHQRAYWAVGALTVVIPLLGLCLAIALFNWF</sequence>
<gene>
    <name evidence="2" type="ORF">GCM10009114_05570</name>
</gene>
<feature type="transmembrane region" description="Helical" evidence="1">
    <location>
        <begin position="328"/>
        <end position="352"/>
    </location>
</feature>
<feature type="transmembrane region" description="Helical" evidence="1">
    <location>
        <begin position="100"/>
        <end position="127"/>
    </location>
</feature>
<evidence type="ECO:0000313" key="2">
    <source>
        <dbReference type="EMBL" id="GAA0853253.1"/>
    </source>
</evidence>
<feature type="transmembrane region" description="Helical" evidence="1">
    <location>
        <begin position="255"/>
        <end position="276"/>
    </location>
</feature>
<comment type="caution">
    <text evidence="2">The sequence shown here is derived from an EMBL/GenBank/DDBJ whole genome shotgun (WGS) entry which is preliminary data.</text>
</comment>
<feature type="transmembrane region" description="Helical" evidence="1">
    <location>
        <begin position="179"/>
        <end position="200"/>
    </location>
</feature>
<keyword evidence="1" id="KW-0812">Transmembrane</keyword>
<dbReference type="Proteomes" id="UP001500359">
    <property type="component" value="Unassembled WGS sequence"/>
</dbReference>
<organism evidence="2 3">
    <name type="scientific">Aliiglaciecola litoralis</name>
    <dbReference type="NCBI Taxonomy" id="582857"/>
    <lineage>
        <taxon>Bacteria</taxon>
        <taxon>Pseudomonadati</taxon>
        <taxon>Pseudomonadota</taxon>
        <taxon>Gammaproteobacteria</taxon>
        <taxon>Alteromonadales</taxon>
        <taxon>Alteromonadaceae</taxon>
        <taxon>Aliiglaciecola</taxon>
    </lineage>
</organism>
<dbReference type="PANTHER" id="PTHR30354">
    <property type="entry name" value="GNT FAMILY GLUCONATE TRANSPORTER"/>
    <property type="match status" value="1"/>
</dbReference>
<dbReference type="RefSeq" id="WP_343856287.1">
    <property type="nucleotide sequence ID" value="NZ_BAAAFD010000001.1"/>
</dbReference>
<accession>A0ABP3WQI2</accession>
<keyword evidence="1" id="KW-1133">Transmembrane helix</keyword>
<keyword evidence="1" id="KW-0472">Membrane</keyword>
<feature type="transmembrane region" description="Helical" evidence="1">
    <location>
        <begin position="57"/>
        <end position="79"/>
    </location>
</feature>
<dbReference type="EMBL" id="BAAAFD010000001">
    <property type="protein sequence ID" value="GAA0853253.1"/>
    <property type="molecule type" value="Genomic_DNA"/>
</dbReference>
<name>A0ABP3WQI2_9ALTE</name>
<feature type="transmembrane region" description="Helical" evidence="1">
    <location>
        <begin position="282"/>
        <end position="307"/>
    </location>
</feature>
<dbReference type="PANTHER" id="PTHR30354:SF7">
    <property type="entry name" value="BLL7963 PROTEIN"/>
    <property type="match status" value="1"/>
</dbReference>
<proteinExistence type="predicted"/>
<evidence type="ECO:0000256" key="1">
    <source>
        <dbReference type="SAM" id="Phobius"/>
    </source>
</evidence>
<feature type="transmembrane region" description="Helical" evidence="1">
    <location>
        <begin position="12"/>
        <end position="37"/>
    </location>
</feature>